<dbReference type="PANTHER" id="PTHR35089">
    <property type="entry name" value="CHAPERONE PROTEIN SKP"/>
    <property type="match status" value="1"/>
</dbReference>
<dbReference type="AlphaFoldDB" id="A0A9D6L5B4"/>
<dbReference type="Pfam" id="PF03938">
    <property type="entry name" value="OmpH"/>
    <property type="match status" value="1"/>
</dbReference>
<dbReference type="GO" id="GO:0051082">
    <property type="term" value="F:unfolded protein binding"/>
    <property type="evidence" value="ECO:0007669"/>
    <property type="project" value="InterPro"/>
</dbReference>
<evidence type="ECO:0000256" key="3">
    <source>
        <dbReference type="SAM" id="SignalP"/>
    </source>
</evidence>
<dbReference type="Gene3D" id="3.30.910.20">
    <property type="entry name" value="Skp domain"/>
    <property type="match status" value="1"/>
</dbReference>
<name>A0A9D6L5B4_UNCEI</name>
<accession>A0A9D6L5B4</accession>
<dbReference type="PANTHER" id="PTHR35089:SF1">
    <property type="entry name" value="CHAPERONE PROTEIN SKP"/>
    <property type="match status" value="1"/>
</dbReference>
<dbReference type="InterPro" id="IPR005632">
    <property type="entry name" value="Chaperone_Skp"/>
</dbReference>
<sequence>MGRQRRRPGSGPRVGWAALALLLAAAPARAADLRIGFIDSGRIFQEYADAKEAQGRFDRQVQGWRDEAGEKEKAVRQLRTDVRDMSPILSSLKRQEKEVALQKGIEDYERFVQSIWGPQGRAALENTRATQDVVNQIRAVVEKLAGERGLDLVFDAAGGYIIYADKSLDLTAEVIRRLNERSTSGAAH</sequence>
<dbReference type="SUPFAM" id="SSF111384">
    <property type="entry name" value="OmpH-like"/>
    <property type="match status" value="1"/>
</dbReference>
<evidence type="ECO:0000256" key="1">
    <source>
        <dbReference type="ARBA" id="ARBA00009091"/>
    </source>
</evidence>
<evidence type="ECO:0000313" key="5">
    <source>
        <dbReference type="Proteomes" id="UP000807850"/>
    </source>
</evidence>
<evidence type="ECO:0000313" key="4">
    <source>
        <dbReference type="EMBL" id="MBI3540117.1"/>
    </source>
</evidence>
<gene>
    <name evidence="4" type="ORF">HY076_07575</name>
</gene>
<keyword evidence="2 3" id="KW-0732">Signal</keyword>
<proteinExistence type="inferred from homology"/>
<feature type="chain" id="PRO_5039271844" evidence="3">
    <location>
        <begin position="31"/>
        <end position="188"/>
    </location>
</feature>
<reference evidence="4" key="1">
    <citation type="submission" date="2020-07" db="EMBL/GenBank/DDBJ databases">
        <title>Huge and variable diversity of episymbiotic CPR bacteria and DPANN archaea in groundwater ecosystems.</title>
        <authorList>
            <person name="He C.Y."/>
            <person name="Keren R."/>
            <person name="Whittaker M."/>
            <person name="Farag I.F."/>
            <person name="Doudna J."/>
            <person name="Cate J.H.D."/>
            <person name="Banfield J.F."/>
        </authorList>
    </citation>
    <scope>NUCLEOTIDE SEQUENCE</scope>
    <source>
        <strain evidence="4">NC_groundwater_928_Pr1_S-0.2um_72_17</strain>
    </source>
</reference>
<dbReference type="GO" id="GO:0005829">
    <property type="term" value="C:cytosol"/>
    <property type="evidence" value="ECO:0007669"/>
    <property type="project" value="TreeGrafter"/>
</dbReference>
<dbReference type="GO" id="GO:0050821">
    <property type="term" value="P:protein stabilization"/>
    <property type="evidence" value="ECO:0007669"/>
    <property type="project" value="TreeGrafter"/>
</dbReference>
<feature type="signal peptide" evidence="3">
    <location>
        <begin position="1"/>
        <end position="30"/>
    </location>
</feature>
<comment type="similarity">
    <text evidence="1">Belongs to the Skp family.</text>
</comment>
<dbReference type="EMBL" id="JACQAY010000249">
    <property type="protein sequence ID" value="MBI3540117.1"/>
    <property type="molecule type" value="Genomic_DNA"/>
</dbReference>
<dbReference type="InterPro" id="IPR024930">
    <property type="entry name" value="Skp_dom_sf"/>
</dbReference>
<organism evidence="4 5">
    <name type="scientific">Eiseniibacteriota bacterium</name>
    <dbReference type="NCBI Taxonomy" id="2212470"/>
    <lineage>
        <taxon>Bacteria</taxon>
        <taxon>Candidatus Eiseniibacteriota</taxon>
    </lineage>
</organism>
<comment type="caution">
    <text evidence="4">The sequence shown here is derived from an EMBL/GenBank/DDBJ whole genome shotgun (WGS) entry which is preliminary data.</text>
</comment>
<evidence type="ECO:0000256" key="2">
    <source>
        <dbReference type="ARBA" id="ARBA00022729"/>
    </source>
</evidence>
<dbReference type="Proteomes" id="UP000807850">
    <property type="component" value="Unassembled WGS sequence"/>
</dbReference>
<dbReference type="SMART" id="SM00935">
    <property type="entry name" value="OmpH"/>
    <property type="match status" value="1"/>
</dbReference>
<protein>
    <submittedName>
        <fullName evidence="4">OmpH family outer membrane protein</fullName>
    </submittedName>
</protein>